<evidence type="ECO:0000313" key="2">
    <source>
        <dbReference type="Proteomes" id="UP001077662"/>
    </source>
</evidence>
<reference evidence="1" key="1">
    <citation type="submission" date="2022-09" db="EMBL/GenBank/DDBJ databases">
        <title>Genome analysis and characterization of larvicidal activity of Brevibacillus strains.</title>
        <authorList>
            <person name="Patrusheva E.V."/>
            <person name="Izotova A.O."/>
            <person name="Toshchakov S.V."/>
            <person name="Sineoky S.P."/>
        </authorList>
    </citation>
    <scope>NUCLEOTIDE SEQUENCE</scope>
    <source>
        <strain evidence="1">VKPM_B-13247</strain>
    </source>
</reference>
<dbReference type="RefSeq" id="WP_146068608.1">
    <property type="nucleotide sequence ID" value="NZ_JANSGW010000020.1"/>
</dbReference>
<gene>
    <name evidence="1" type="ORF">O0554_16040</name>
</gene>
<dbReference type="EMBL" id="JAPTNE010000020">
    <property type="protein sequence ID" value="MCZ0808403.1"/>
    <property type="molecule type" value="Genomic_DNA"/>
</dbReference>
<dbReference type="Proteomes" id="UP001077662">
    <property type="component" value="Unassembled WGS sequence"/>
</dbReference>
<comment type="caution">
    <text evidence="1">The sequence shown here is derived from an EMBL/GenBank/DDBJ whole genome shotgun (WGS) entry which is preliminary data.</text>
</comment>
<name>A0AAP3DHU4_BRELA</name>
<accession>A0AAP3DHU4</accession>
<sequence length="65" mass="7868">MKRWLNRFYGISTKYLEGYIALFNYLDQLRFDDSERSIKELAVDVLMNKVSDTNNDIRLRQVEYV</sequence>
<dbReference type="AlphaFoldDB" id="A0AAP3DHU4"/>
<proteinExistence type="predicted"/>
<evidence type="ECO:0000313" key="1">
    <source>
        <dbReference type="EMBL" id="MCZ0808403.1"/>
    </source>
</evidence>
<protein>
    <submittedName>
        <fullName evidence="1">Uncharacterized protein</fullName>
    </submittedName>
</protein>
<organism evidence="1 2">
    <name type="scientific">Brevibacillus laterosporus</name>
    <name type="common">Bacillus laterosporus</name>
    <dbReference type="NCBI Taxonomy" id="1465"/>
    <lineage>
        <taxon>Bacteria</taxon>
        <taxon>Bacillati</taxon>
        <taxon>Bacillota</taxon>
        <taxon>Bacilli</taxon>
        <taxon>Bacillales</taxon>
        <taxon>Paenibacillaceae</taxon>
        <taxon>Brevibacillus</taxon>
    </lineage>
</organism>